<dbReference type="AlphaFoldDB" id="A0A7Y9LKG2"/>
<evidence type="ECO:0000313" key="2">
    <source>
        <dbReference type="EMBL" id="NYE81497.1"/>
    </source>
</evidence>
<keyword evidence="3" id="KW-1185">Reference proteome</keyword>
<evidence type="ECO:0000259" key="1">
    <source>
        <dbReference type="Pfam" id="PF14339"/>
    </source>
</evidence>
<dbReference type="RefSeq" id="WP_257022253.1">
    <property type="nucleotide sequence ID" value="NZ_JACBYR010000001.1"/>
</dbReference>
<dbReference type="Proteomes" id="UP000542125">
    <property type="component" value="Unassembled WGS sequence"/>
</dbReference>
<organism evidence="2 3">
    <name type="scientific">Pigmentiphaga litoralis</name>
    <dbReference type="NCBI Taxonomy" id="516702"/>
    <lineage>
        <taxon>Bacteria</taxon>
        <taxon>Pseudomonadati</taxon>
        <taxon>Pseudomonadota</taxon>
        <taxon>Betaproteobacteria</taxon>
        <taxon>Burkholderiales</taxon>
        <taxon>Alcaligenaceae</taxon>
        <taxon>Pigmentiphaga</taxon>
    </lineage>
</organism>
<comment type="caution">
    <text evidence="2">The sequence shown here is derived from an EMBL/GenBank/DDBJ whole genome shotgun (WGS) entry which is preliminary data.</text>
</comment>
<proteinExistence type="predicted"/>
<evidence type="ECO:0000313" key="3">
    <source>
        <dbReference type="Proteomes" id="UP000542125"/>
    </source>
</evidence>
<dbReference type="PROSITE" id="PS51257">
    <property type="entry name" value="PROKAR_LIPOPROTEIN"/>
    <property type="match status" value="1"/>
</dbReference>
<dbReference type="SUPFAM" id="SSF63825">
    <property type="entry name" value="YWTD domain"/>
    <property type="match status" value="1"/>
</dbReference>
<dbReference type="Pfam" id="PF14339">
    <property type="entry name" value="DUF4394"/>
    <property type="match status" value="2"/>
</dbReference>
<feature type="domain" description="DUF4394" evidence="1">
    <location>
        <begin position="63"/>
        <end position="293"/>
    </location>
</feature>
<gene>
    <name evidence="2" type="ORF">FHW18_000768</name>
</gene>
<dbReference type="EMBL" id="JACBYR010000001">
    <property type="protein sequence ID" value="NYE81497.1"/>
    <property type="molecule type" value="Genomic_DNA"/>
</dbReference>
<name>A0A7Y9LKG2_9BURK</name>
<reference evidence="2 3" key="1">
    <citation type="submission" date="2020-07" db="EMBL/GenBank/DDBJ databases">
        <title>Genomic Encyclopedia of Type Strains, Phase IV (KMG-V): Genome sequencing to study the core and pangenomes of soil and plant-associated prokaryotes.</title>
        <authorList>
            <person name="Whitman W."/>
        </authorList>
    </citation>
    <scope>NUCLEOTIDE SEQUENCE [LARGE SCALE GENOMIC DNA]</scope>
    <source>
        <strain evidence="2 3">SAS40</strain>
    </source>
</reference>
<protein>
    <recommendedName>
        <fullName evidence="1">DUF4394 domain-containing protein</fullName>
    </recommendedName>
</protein>
<accession>A0A7Y9LKG2</accession>
<feature type="domain" description="DUF4394" evidence="1">
    <location>
        <begin position="313"/>
        <end position="540"/>
    </location>
</feature>
<dbReference type="InterPro" id="IPR025507">
    <property type="entry name" value="DUF4394"/>
</dbReference>
<sequence length="559" mass="54993">MAKNLKQTGRKASLASTTPFKLAGAGMLCLALVACGGSDDDNNNNTPAPTAPGDVVVLTAAGQLASFNRAAPQTFLSSVALTGLAASGETLVGMDFRPADNLLYGISTTGVIYTIDPATGVATRKSALAPATAGGAAVVLNGTTFGVDFNPAADRLRVVSNTGQNLRINVDTGATTVDGIVNGGAAGAAVTSAAYTNSFAGTAATTLYDIDTANDVLYVQNPPNDGTLSTPVPLGFDATAANGFDIDATTNQGFAALTVGGVTSLYAINLTPAAGAPAATRVNAIGAGTTAVGGLALRQKAGPTMVGLTSDSRLVTFKPATPGTLASNVAVTGLATGETVVGIDQRPADGKVYGLSSTGRLFTVVPTTGVATVVATLAADPADTTAPYTAFPAAGTTFSVDFNPVADRLRVITSTGASLRINVATGATTTDGNINRAGAAPVVAAAAYTNSFAGTTATALYDMERTSNVLSLQNPPNDGTLVDVGPLGTTIGTRVGFDIGGGANGLAVASSSTTATGPSKLFTVNLATGALTALAPTDTSTGLVGGATGPLLTDIAVAF</sequence>